<keyword evidence="2" id="KW-0812">Transmembrane</keyword>
<dbReference type="InterPro" id="IPR010131">
    <property type="entry name" value="MdtP/NodT-like"/>
</dbReference>
<dbReference type="Gene3D" id="2.20.200.10">
    <property type="entry name" value="Outer membrane efflux proteins (OEP)"/>
    <property type="match status" value="1"/>
</dbReference>
<keyword evidence="2" id="KW-0472">Membrane</keyword>
<name>A0ABZ3DBE4_9PROT</name>
<gene>
    <name evidence="3" type="ORF">AAC691_10865</name>
</gene>
<dbReference type="InterPro" id="IPR003423">
    <property type="entry name" value="OMP_efflux"/>
</dbReference>
<dbReference type="Pfam" id="PF02321">
    <property type="entry name" value="OEP"/>
    <property type="match status" value="2"/>
</dbReference>
<evidence type="ECO:0000256" key="2">
    <source>
        <dbReference type="RuleBase" id="RU362097"/>
    </source>
</evidence>
<dbReference type="PROSITE" id="PS51257">
    <property type="entry name" value="PROKAR_LIPOPROTEIN"/>
    <property type="match status" value="1"/>
</dbReference>
<reference evidence="3 4" key="1">
    <citation type="submission" date="2024-04" db="EMBL/GenBank/DDBJ databases">
        <title>Complete genome sequence of Nguyenibacter vanlangesis HBCM-1154, a strain capable of nitrogen fixation, IAA production, and phosphorus solubilization isolated from sugarcane soil.</title>
        <authorList>
            <person name="MY HANH P."/>
        </authorList>
    </citation>
    <scope>NUCLEOTIDE SEQUENCE [LARGE SCALE GENOMIC DNA]</scope>
    <source>
        <strain evidence="3 4">HBCM 1154</strain>
    </source>
</reference>
<keyword evidence="2" id="KW-1134">Transmembrane beta strand</keyword>
<evidence type="ECO:0000256" key="1">
    <source>
        <dbReference type="ARBA" id="ARBA00007613"/>
    </source>
</evidence>
<comment type="subcellular location">
    <subcellularLocation>
        <location evidence="2">Cell membrane</location>
        <topology evidence="2">Lipid-anchor</topology>
    </subcellularLocation>
</comment>
<accession>A0ABZ3DBE4</accession>
<dbReference type="PANTHER" id="PTHR30203:SF32">
    <property type="entry name" value="CATION EFFLUX SYSTEM PROTEIN CUSC"/>
    <property type="match status" value="1"/>
</dbReference>
<evidence type="ECO:0000313" key="3">
    <source>
        <dbReference type="EMBL" id="XAE44875.1"/>
    </source>
</evidence>
<keyword evidence="2" id="KW-0564">Palmitate</keyword>
<dbReference type="NCBIfam" id="TIGR01845">
    <property type="entry name" value="outer_NodT"/>
    <property type="match status" value="1"/>
</dbReference>
<protein>
    <submittedName>
        <fullName evidence="3">Efflux transporter outer membrane subunit</fullName>
    </submittedName>
</protein>
<sequence>MPTFPRPIAARHGGAMLAAMLLAGCTMIPEYHRPAAPVAAAWPRGAAYGPPAPATSPGGDALPADWSADWRQFYRDPVMRALIALALDNNRDLRIARQQAEAASAQFDIESASLFPTLDGTAGANVQKQYSRIWSLSQTSGPFYMRQYAVGFGISAYEVDLWGRVRSASRAAFDRAMGSALDHQALQISLTAAVASAMLAWVADNQTVRMTQQILENWRHTDALIRHTAQVGTGTQLDVAQADSAVHEAETDLQLYTRQRAQALNQLELLVGAPLPDGLRGALEAKTTLAGVVPFPAIPAGLPSDLIGRRPDILAAEAALRAANDDIGAARAEFFPKIQITASGGTASNNITRLFESGMGAWNVAPQITMPLFDAGRLTAQLHMAHARKTEDIARYEKTIQTAFREVADALAGRGTYLQQLAAQDALIASNGRQYTLALDRFEAGYDTYLATLTAQRTLYAAQLGGITTRLQDLSNTVTLYKALGGGWPGTVPARPFKLGDHIL</sequence>
<dbReference type="Proteomes" id="UP001449795">
    <property type="component" value="Chromosome"/>
</dbReference>
<dbReference type="SUPFAM" id="SSF56954">
    <property type="entry name" value="Outer membrane efflux proteins (OEP)"/>
    <property type="match status" value="1"/>
</dbReference>
<dbReference type="PANTHER" id="PTHR30203">
    <property type="entry name" value="OUTER MEMBRANE CATION EFFLUX PROTEIN"/>
    <property type="match status" value="1"/>
</dbReference>
<dbReference type="EMBL" id="CP152276">
    <property type="protein sequence ID" value="XAE44875.1"/>
    <property type="molecule type" value="Genomic_DNA"/>
</dbReference>
<proteinExistence type="inferred from homology"/>
<evidence type="ECO:0000313" key="4">
    <source>
        <dbReference type="Proteomes" id="UP001449795"/>
    </source>
</evidence>
<keyword evidence="4" id="KW-1185">Reference proteome</keyword>
<keyword evidence="2" id="KW-0449">Lipoprotein</keyword>
<organism evidence="3 4">
    <name type="scientific">Nguyenibacter vanlangensis</name>
    <dbReference type="NCBI Taxonomy" id="1216886"/>
    <lineage>
        <taxon>Bacteria</taxon>
        <taxon>Pseudomonadati</taxon>
        <taxon>Pseudomonadota</taxon>
        <taxon>Alphaproteobacteria</taxon>
        <taxon>Acetobacterales</taxon>
        <taxon>Acetobacteraceae</taxon>
        <taxon>Nguyenibacter</taxon>
    </lineage>
</organism>
<dbReference type="RefSeq" id="WP_323992647.1">
    <property type="nucleotide sequence ID" value="NZ_CP152276.1"/>
</dbReference>
<comment type="similarity">
    <text evidence="1 2">Belongs to the outer membrane factor (OMF) (TC 1.B.17) family.</text>
</comment>
<dbReference type="Gene3D" id="1.20.1600.10">
    <property type="entry name" value="Outer membrane efflux proteins (OEP)"/>
    <property type="match status" value="1"/>
</dbReference>